<dbReference type="InterPro" id="IPR001387">
    <property type="entry name" value="Cro/C1-type_HTH"/>
</dbReference>
<dbReference type="EMBL" id="CP104311">
    <property type="protein sequence ID" value="WWF01297.1"/>
    <property type="molecule type" value="Genomic_DNA"/>
</dbReference>
<dbReference type="Proteomes" id="UP001359308">
    <property type="component" value="Chromosome"/>
</dbReference>
<protein>
    <submittedName>
        <fullName evidence="3">DUF4115 domain-containing protein</fullName>
    </submittedName>
</protein>
<evidence type="ECO:0000256" key="1">
    <source>
        <dbReference type="SAM" id="MobiDB-lite"/>
    </source>
</evidence>
<dbReference type="Pfam" id="PF13464">
    <property type="entry name" value="RodZ_C"/>
    <property type="match status" value="1"/>
</dbReference>
<name>A0ABZ2F269_METCP</name>
<dbReference type="PANTHER" id="PTHR34475">
    <property type="match status" value="1"/>
</dbReference>
<dbReference type="Pfam" id="PF13413">
    <property type="entry name" value="HTH_25"/>
    <property type="match status" value="1"/>
</dbReference>
<evidence type="ECO:0000313" key="4">
    <source>
        <dbReference type="Proteomes" id="UP001359308"/>
    </source>
</evidence>
<organism evidence="3 4">
    <name type="scientific">Methylococcus capsulatus</name>
    <dbReference type="NCBI Taxonomy" id="414"/>
    <lineage>
        <taxon>Bacteria</taxon>
        <taxon>Pseudomonadati</taxon>
        <taxon>Pseudomonadota</taxon>
        <taxon>Gammaproteobacteria</taxon>
        <taxon>Methylococcales</taxon>
        <taxon>Methylococcaceae</taxon>
        <taxon>Methylococcus</taxon>
    </lineage>
</organism>
<dbReference type="InterPro" id="IPR025194">
    <property type="entry name" value="RodZ-like_C"/>
</dbReference>
<proteinExistence type="predicted"/>
<dbReference type="CDD" id="cd00093">
    <property type="entry name" value="HTH_XRE"/>
    <property type="match status" value="1"/>
</dbReference>
<dbReference type="RefSeq" id="WP_198321539.1">
    <property type="nucleotide sequence ID" value="NZ_CP104311.1"/>
</dbReference>
<feature type="region of interest" description="Disordered" evidence="1">
    <location>
        <begin position="139"/>
        <end position="182"/>
    </location>
</feature>
<reference evidence="3 4" key="1">
    <citation type="submission" date="2022-09" db="EMBL/GenBank/DDBJ databases">
        <authorList>
            <person name="Giprobiosintez L."/>
        </authorList>
    </citation>
    <scope>NUCLEOTIDE SEQUENCE [LARGE SCALE GENOMIC DNA]</scope>
    <source>
        <strain evidence="4">VKPM-B-12549 (GBS-15)</strain>
    </source>
</reference>
<dbReference type="Gene3D" id="1.10.260.40">
    <property type="entry name" value="lambda repressor-like DNA-binding domains"/>
    <property type="match status" value="1"/>
</dbReference>
<dbReference type="SUPFAM" id="SSF47413">
    <property type="entry name" value="lambda repressor-like DNA-binding domains"/>
    <property type="match status" value="1"/>
</dbReference>
<sequence length="292" mass="30902">MGDTLDNDPADRPGEDGAGYRLRAAREARKLGLDKVARELHLSVGTVGALERDDYSGLPPPTFVRGYLRSYARLLDLPEQEIVDAYNRVAGEGPAPEPEPVVHAQSEVRPVAWFGPLALVLVGIAGIWGYQYWHSSQTSGPAPSPAGLAKPVPAEPAGTGATVADREEAPSPSGMPPPASSPAAVEALVVPVVAPSPSAQPSPEPLPPEVDTLTLSFSGESWASVIDAEGKRLLFQTLAKGQVRTVQGKAPFRVTLGRPADTRLDYNGKAYDHGYTSNRVSVRFSVPRSTGQ</sequence>
<evidence type="ECO:0000259" key="2">
    <source>
        <dbReference type="PROSITE" id="PS50943"/>
    </source>
</evidence>
<feature type="region of interest" description="Disordered" evidence="1">
    <location>
        <begin position="1"/>
        <end position="20"/>
    </location>
</feature>
<dbReference type="InterPro" id="IPR010982">
    <property type="entry name" value="Lambda_DNA-bd_dom_sf"/>
</dbReference>
<dbReference type="InterPro" id="IPR050400">
    <property type="entry name" value="Bact_Cytoskel_RodZ"/>
</dbReference>
<accession>A0ABZ2F269</accession>
<dbReference type="SMART" id="SM00530">
    <property type="entry name" value="HTH_XRE"/>
    <property type="match status" value="1"/>
</dbReference>
<dbReference type="PANTHER" id="PTHR34475:SF1">
    <property type="entry name" value="CYTOSKELETON PROTEIN RODZ"/>
    <property type="match status" value="1"/>
</dbReference>
<feature type="domain" description="HTH cro/C1-type" evidence="2">
    <location>
        <begin position="22"/>
        <end position="82"/>
    </location>
</feature>
<evidence type="ECO:0000313" key="3">
    <source>
        <dbReference type="EMBL" id="WWF01297.1"/>
    </source>
</evidence>
<keyword evidence="4" id="KW-1185">Reference proteome</keyword>
<gene>
    <name evidence="3" type="ORF">N4J17_12580</name>
</gene>
<dbReference type="PROSITE" id="PS50943">
    <property type="entry name" value="HTH_CROC1"/>
    <property type="match status" value="1"/>
</dbReference>